<dbReference type="GO" id="GO:0016787">
    <property type="term" value="F:hydrolase activity"/>
    <property type="evidence" value="ECO:0007669"/>
    <property type="project" value="UniProtKB-KW"/>
</dbReference>
<dbReference type="Pfam" id="PF00271">
    <property type="entry name" value="Helicase_C"/>
    <property type="match status" value="1"/>
</dbReference>
<dbReference type="CDD" id="cd18793">
    <property type="entry name" value="SF2_C_SNF"/>
    <property type="match status" value="1"/>
</dbReference>
<feature type="region of interest" description="Disordered" evidence="2">
    <location>
        <begin position="1687"/>
        <end position="1742"/>
    </location>
</feature>
<feature type="region of interest" description="Disordered" evidence="2">
    <location>
        <begin position="274"/>
        <end position="293"/>
    </location>
</feature>
<feature type="compositionally biased region" description="Low complexity" evidence="2">
    <location>
        <begin position="1729"/>
        <end position="1742"/>
    </location>
</feature>
<dbReference type="InterPro" id="IPR049730">
    <property type="entry name" value="SNF2/RAD54-like_C"/>
</dbReference>
<dbReference type="InterPro" id="IPR027417">
    <property type="entry name" value="P-loop_NTPase"/>
</dbReference>
<feature type="compositionally biased region" description="Basic residues" evidence="2">
    <location>
        <begin position="1807"/>
        <end position="1820"/>
    </location>
</feature>
<accession>A0A1Q9DZB2</accession>
<keyword evidence="6" id="KW-1185">Reference proteome</keyword>
<proteinExistence type="predicted"/>
<feature type="compositionally biased region" description="Low complexity" evidence="2">
    <location>
        <begin position="329"/>
        <end position="351"/>
    </location>
</feature>
<reference evidence="5 6" key="1">
    <citation type="submission" date="2016-02" db="EMBL/GenBank/DDBJ databases">
        <title>Genome analysis of coral dinoflagellate symbionts highlights evolutionary adaptations to a symbiotic lifestyle.</title>
        <authorList>
            <person name="Aranda M."/>
            <person name="Li Y."/>
            <person name="Liew Y.J."/>
            <person name="Baumgarten S."/>
            <person name="Simakov O."/>
            <person name="Wilson M."/>
            <person name="Piel J."/>
            <person name="Ashoor H."/>
            <person name="Bougouffa S."/>
            <person name="Bajic V.B."/>
            <person name="Ryu T."/>
            <person name="Ravasi T."/>
            <person name="Bayer T."/>
            <person name="Micklem G."/>
            <person name="Kim H."/>
            <person name="Bhak J."/>
            <person name="Lajeunesse T.C."/>
            <person name="Voolstra C.R."/>
        </authorList>
    </citation>
    <scope>NUCLEOTIDE SEQUENCE [LARGE SCALE GENOMIC DNA]</scope>
    <source>
        <strain evidence="5 6">CCMP2467</strain>
    </source>
</reference>
<name>A0A1Q9DZB2_SYMMI</name>
<feature type="region of interest" description="Disordered" evidence="2">
    <location>
        <begin position="861"/>
        <end position="884"/>
    </location>
</feature>
<feature type="compositionally biased region" description="Basic and acidic residues" evidence="2">
    <location>
        <begin position="298"/>
        <end position="320"/>
    </location>
</feature>
<keyword evidence="1" id="KW-0378">Hydrolase</keyword>
<dbReference type="GO" id="GO:0031297">
    <property type="term" value="P:replication fork processing"/>
    <property type="evidence" value="ECO:0007669"/>
    <property type="project" value="TreeGrafter"/>
</dbReference>
<evidence type="ECO:0000259" key="4">
    <source>
        <dbReference type="PROSITE" id="PS51194"/>
    </source>
</evidence>
<dbReference type="OrthoDB" id="2801544at2759"/>
<feature type="region of interest" description="Disordered" evidence="2">
    <location>
        <begin position="1786"/>
        <end position="1820"/>
    </location>
</feature>
<feature type="chain" id="PRO_5013362573" evidence="3">
    <location>
        <begin position="16"/>
        <end position="1820"/>
    </location>
</feature>
<comment type="caution">
    <text evidence="5">The sequence shown here is derived from an EMBL/GenBank/DDBJ whole genome shotgun (WGS) entry which is preliminary data.</text>
</comment>
<organism evidence="5 6">
    <name type="scientific">Symbiodinium microadriaticum</name>
    <name type="common">Dinoflagellate</name>
    <name type="synonym">Zooxanthella microadriatica</name>
    <dbReference type="NCBI Taxonomy" id="2951"/>
    <lineage>
        <taxon>Eukaryota</taxon>
        <taxon>Sar</taxon>
        <taxon>Alveolata</taxon>
        <taxon>Dinophyceae</taxon>
        <taxon>Suessiales</taxon>
        <taxon>Symbiodiniaceae</taxon>
        <taxon>Symbiodinium</taxon>
    </lineage>
</organism>
<dbReference type="Proteomes" id="UP000186817">
    <property type="component" value="Unassembled WGS sequence"/>
</dbReference>
<dbReference type="EMBL" id="LSRX01000326">
    <property type="protein sequence ID" value="OLQ00487.1"/>
    <property type="molecule type" value="Genomic_DNA"/>
</dbReference>
<dbReference type="PANTHER" id="PTHR45766">
    <property type="entry name" value="DNA ANNEALING HELICASE AND ENDONUCLEASE ZRANB3 FAMILY MEMBER"/>
    <property type="match status" value="1"/>
</dbReference>
<feature type="domain" description="Helicase C-terminal" evidence="4">
    <location>
        <begin position="1526"/>
        <end position="1682"/>
    </location>
</feature>
<dbReference type="Gene3D" id="3.40.50.300">
    <property type="entry name" value="P-loop containing nucleotide triphosphate hydrolases"/>
    <property type="match status" value="1"/>
</dbReference>
<feature type="region of interest" description="Disordered" evidence="2">
    <location>
        <begin position="298"/>
        <end position="353"/>
    </location>
</feature>
<evidence type="ECO:0000256" key="1">
    <source>
        <dbReference type="ARBA" id="ARBA00022801"/>
    </source>
</evidence>
<dbReference type="PROSITE" id="PS51194">
    <property type="entry name" value="HELICASE_CTER"/>
    <property type="match status" value="1"/>
</dbReference>
<protein>
    <submittedName>
        <fullName evidence="5">SWI/SNF-related matrix-associated actin-dependent regulator of chromatin subfamily A-like protein 1</fullName>
    </submittedName>
</protein>
<dbReference type="InterPro" id="IPR001650">
    <property type="entry name" value="Helicase_C-like"/>
</dbReference>
<sequence>MLGWAFCLSTGAAVAMHAASDGADLCGGNVPAQDCGGRRVDIPQDTADYTNAGKVYWEQGLVTGWWGRDVWQRLLAGCCGAAPATLGGDDVGLTPQAGDSELHPANTSSVSGNGEPWRPEQAPDSQPVHDFPRCLRARRTVKPLECPAATDELDDYYPGGGVHDEGSLLQGESDDVGLFQTARPGARTWEELMEVFWNWFEADRQVGMAVGMVRRFVEARDDAAYAEWSVSAVQALGAGIPNSGGTEFALTPEDFYVWATEVEATLFRAYTQEQLRHGPTDGGVGATDGPDGEEVAMMERGRRGGERQRRNDRSRSCRRVESRRRRSARASGSSGPVAGAAAATGRAPGPEEALRAAPWRAGTAAGTSVATASSEAGTTARVSGDEFGFVPVAPRDNDDCVDTWRFLLGVDVHALPQGRETTARDQPFFPPERADYVRRVIAGFTATQQGLMTLGLLTALRAMLSELGNILHLASYVEVPVDEAPADAAEPEPEAEESDDTLWMQLELEVVEGGAMTLVQRDVNLITSLLVRFQDAITGGDLGLARLRAEHFRHRLHRLRLGALVDASVADQFEAVCVVAEEAGAGVAAMGYHALEPQVAEWTWHWWRLVEPALVMEPADPLRPEDPIAVSSSLDTARPAVEQGPDVEQLAADQEEARQDAAAEARHQELFEDDEEQYYRGVEALVAHEVEARASREAQAWDDWAMFSEMNQAARGRKRPCLEIAVRPVASGGADGAERCWKIPFVPGKDQLVLGLGYMEHEATYSEASTVPAGGGQRCGEGDAVRAGGGAASLEEFGCTAAQVEDGAIPLGFEEFQGLYDRWRKQQVDDAEVRRMYGLSTLEMLEAQHIVVTEGTQIEASSAPGGSCSHADHRGSSTVHPGEGETGGFDISGHADFLLQNMATESEWVAAETLAEMSDIPAIGVSVNPIIFQIQTISQIPAGGGLFIEGPLGFEFPNPCTPEVAPAARGATYQVEPMAGRVLSLPMEVACSFQQTTGPTGRSIIRLTAGASGIMPGLYRFQLLGKNPATAVANSVDNTKPCMMQFCWDFHSLQVIGNVNTKLDSSISIPSFDINVKMVEALIPELTREQQAATGRDDRPLSRNPLVFKFKLGSAAIFSGTMLIRGPLGTIFREDCAEDIEVRPTEVFGTGQMLPEEYAVWPQGVEIVSCRGEGPDARIVIDPGVTDGLLFEVFYPIRVAVLHNPVVQPIDNRWTLDFNGESSDPFDGYMLWTFTRTSLLTATMGRSTTVTGDPFLSNPVTFTFRPKNTVKGAGMIIRVRAAMICFRGASTLVTESSIIDASVYGGADPAPRKSSCRPVHPVVGRVLSSANPPARSPSISILKVSDRGAMSSLLRKCLAAGILLEPLAMDLTCVTSGHAMSEDVIEQCETDLLDAQEAWFPLLRLLDSRLPDESTFGHRYFRSKNNAFGKSNWAGPQRELELHTYLFHKIGIRRKKEDVLKQLPAKRRQTILLKEATCGLSWQELMALEERLFGNADENEEDFAREEVQRALKLVMKTKMRCCCDYVKDLLDNGIGKFLLFAHHRAMMDALESTLQGPLRGRYIRIDGSTNQKERPDLVEQFQNDKDCKVALLSMTAMSEGVTLTAAEAVIFAELNWTPGVIAQCEARAHRLGQENSVLVQYLLLEESATDSRCYRRLEEKHRHAGMVLDGGVTGLWEEDHILSAQGQEDACRSGNSARVRPRKRPRAAEGNKSSKGGKAGGRRRRRQQQQQKPAMPSSSAAAGYRILAPLHLGLKLKTGKVYTHEDLQRRCKGDEQKLRRLEFFISEGTKLKREESSTATAENNGGKKKKKRRKKPRMR</sequence>
<feature type="signal peptide" evidence="3">
    <location>
        <begin position="1"/>
        <end position="15"/>
    </location>
</feature>
<dbReference type="PANTHER" id="PTHR45766:SF6">
    <property type="entry name" value="SWI_SNF-RELATED MATRIX-ASSOCIATED ACTIN-DEPENDENT REGULATOR OF CHROMATIN SUBFAMILY A-LIKE PROTEIN 1"/>
    <property type="match status" value="1"/>
</dbReference>
<evidence type="ECO:0000313" key="5">
    <source>
        <dbReference type="EMBL" id="OLQ00487.1"/>
    </source>
</evidence>
<dbReference type="GO" id="GO:0006281">
    <property type="term" value="P:DNA repair"/>
    <property type="evidence" value="ECO:0007669"/>
    <property type="project" value="TreeGrafter"/>
</dbReference>
<evidence type="ECO:0000256" key="2">
    <source>
        <dbReference type="SAM" id="MobiDB-lite"/>
    </source>
</evidence>
<feature type="region of interest" description="Disordered" evidence="2">
    <location>
        <begin position="90"/>
        <end position="130"/>
    </location>
</feature>
<gene>
    <name evidence="5" type="primary">Marcal1</name>
    <name evidence="5" type="ORF">AK812_SmicGene16847</name>
</gene>
<dbReference type="GO" id="GO:0043596">
    <property type="term" value="C:nuclear replication fork"/>
    <property type="evidence" value="ECO:0007669"/>
    <property type="project" value="TreeGrafter"/>
</dbReference>
<dbReference type="SMART" id="SM00490">
    <property type="entry name" value="HELICc"/>
    <property type="match status" value="1"/>
</dbReference>
<evidence type="ECO:0000256" key="3">
    <source>
        <dbReference type="SAM" id="SignalP"/>
    </source>
</evidence>
<dbReference type="SUPFAM" id="SSF52540">
    <property type="entry name" value="P-loop containing nucleoside triphosphate hydrolases"/>
    <property type="match status" value="1"/>
</dbReference>
<evidence type="ECO:0000313" key="6">
    <source>
        <dbReference type="Proteomes" id="UP000186817"/>
    </source>
</evidence>
<keyword evidence="3" id="KW-0732">Signal</keyword>